<gene>
    <name evidence="5" type="ORF">B7R22_16065</name>
</gene>
<dbReference type="Pfam" id="PF09972">
    <property type="entry name" value="DUF2207"/>
    <property type="match status" value="1"/>
</dbReference>
<accession>A0A3E0VSA9</accession>
<keyword evidence="2" id="KW-0472">Membrane</keyword>
<feature type="region of interest" description="Disordered" evidence="1">
    <location>
        <begin position="632"/>
        <end position="659"/>
    </location>
</feature>
<keyword evidence="2" id="KW-1133">Transmembrane helix</keyword>
<evidence type="ECO:0000259" key="4">
    <source>
        <dbReference type="Pfam" id="PF20990"/>
    </source>
</evidence>
<feature type="compositionally biased region" description="Gly residues" evidence="1">
    <location>
        <begin position="639"/>
        <end position="659"/>
    </location>
</feature>
<reference evidence="5 6" key="1">
    <citation type="submission" date="2017-04" db="EMBL/GenBank/DDBJ databases">
        <title>Comparative genome analysis of Subtercola boreus.</title>
        <authorList>
            <person name="Cho Y.-J."/>
            <person name="Cho A."/>
            <person name="Kim O.-S."/>
            <person name="Lee J.-I."/>
        </authorList>
    </citation>
    <scope>NUCLEOTIDE SEQUENCE [LARGE SCALE GENOMIC DNA]</scope>
    <source>
        <strain evidence="5 6">P27479</strain>
    </source>
</reference>
<dbReference type="EMBL" id="NBXB01000042">
    <property type="protein sequence ID" value="RFA12318.1"/>
    <property type="molecule type" value="Genomic_DNA"/>
</dbReference>
<feature type="domain" description="Predicted membrane protein YciQ-like C-terminal" evidence="4">
    <location>
        <begin position="346"/>
        <end position="587"/>
    </location>
</feature>
<sequence length="659" mass="68761">MLRMRGFGVNRRQAFRRTFGQWMLGGLLLVGLVVAPALAGTTGGAAAAAASTAATGATGTAATAASATASTLASDSRGDVRAAAGDLDDFTFNSFNGDYTLARDADGHSTLTTVETFDAQFPDVDRNRGFIRAIPEKYRGHPTDLTLVSVTDGSGQSRPYSTDSENGLLLVTLAGDDYVRGQQTYVLTFTRKYVTDYFADTDDDEFYWDTIGTAAKQPTASATASVHVPADLTSSLNGSTACYYGPDGSTNRCDLTSTPESGGGTVFTTQPQRLAALENVSVVLGFTPGTFTARDNSFFASGAAIASLILTIVAGLLAVLAIVNRVSRLRDAPGRPTIIAEYTPPRGVNLLLASVIAKHPQRGPAAAFVDLAVRRNIQIVEQPSEGRGSPGYWLRFITPAGLDPTELALAKELFGDPLVSGAWKQLEKRDTALARGISGLMTSARKGTVIDGYVRTGVTVVSWLCLAGVIIAAVAAFITGGAAVGADYGAGWPYLLFAIAVVSVVVVFFAGFRNPLTAKGAELRDYIEGLKLYIRLAEKDRFEMLQSPEGAQKTQVNAPDGGQVVRIYEKLLPYAVLLDLEKEWSEVLGTYYERLGTQPDWYGGNVGTFNAVLFASSIGSLSSSVSSSLAASTSSSSSGGSGGGGFSGGGGGGGGTSGV</sequence>
<name>A0A3E0VSA9_9MICO</name>
<keyword evidence="2" id="KW-0812">Transmembrane</keyword>
<evidence type="ECO:0000256" key="1">
    <source>
        <dbReference type="SAM" id="MobiDB-lite"/>
    </source>
</evidence>
<feature type="transmembrane region" description="Helical" evidence="2">
    <location>
        <begin position="298"/>
        <end position="323"/>
    </location>
</feature>
<evidence type="ECO:0008006" key="7">
    <source>
        <dbReference type="Google" id="ProtNLM"/>
    </source>
</evidence>
<dbReference type="AlphaFoldDB" id="A0A3E0VSA9"/>
<evidence type="ECO:0000313" key="5">
    <source>
        <dbReference type="EMBL" id="RFA12318.1"/>
    </source>
</evidence>
<dbReference type="InterPro" id="IPR018702">
    <property type="entry name" value="DUF2207"/>
</dbReference>
<organism evidence="5 6">
    <name type="scientific">Subtercola boreus</name>
    <dbReference type="NCBI Taxonomy" id="120213"/>
    <lineage>
        <taxon>Bacteria</taxon>
        <taxon>Bacillati</taxon>
        <taxon>Actinomycetota</taxon>
        <taxon>Actinomycetes</taxon>
        <taxon>Micrococcales</taxon>
        <taxon>Microbacteriaceae</taxon>
        <taxon>Subtercola</taxon>
    </lineage>
</organism>
<comment type="caution">
    <text evidence="5">The sequence shown here is derived from an EMBL/GenBank/DDBJ whole genome shotgun (WGS) entry which is preliminary data.</text>
</comment>
<evidence type="ECO:0000256" key="2">
    <source>
        <dbReference type="SAM" id="Phobius"/>
    </source>
</evidence>
<dbReference type="Proteomes" id="UP000256541">
    <property type="component" value="Unassembled WGS sequence"/>
</dbReference>
<dbReference type="Pfam" id="PF20990">
    <property type="entry name" value="DUF2207_C"/>
    <property type="match status" value="1"/>
</dbReference>
<feature type="transmembrane region" description="Helical" evidence="2">
    <location>
        <begin position="463"/>
        <end position="486"/>
    </location>
</feature>
<feature type="transmembrane region" description="Helical" evidence="2">
    <location>
        <begin position="492"/>
        <end position="512"/>
    </location>
</feature>
<dbReference type="InterPro" id="IPR048389">
    <property type="entry name" value="YciQ-like_C"/>
</dbReference>
<proteinExistence type="predicted"/>
<protein>
    <recommendedName>
        <fullName evidence="7">DUF2207 domain-containing protein</fullName>
    </recommendedName>
</protein>
<evidence type="ECO:0000313" key="6">
    <source>
        <dbReference type="Proteomes" id="UP000256541"/>
    </source>
</evidence>
<feature type="domain" description="DUF2207" evidence="3">
    <location>
        <begin position="96"/>
        <end position="241"/>
    </location>
</feature>
<evidence type="ECO:0000259" key="3">
    <source>
        <dbReference type="Pfam" id="PF09972"/>
    </source>
</evidence>